<proteinExistence type="predicted"/>
<dbReference type="Proteomes" id="UP000248301">
    <property type="component" value="Unassembled WGS sequence"/>
</dbReference>
<reference evidence="1 2" key="1">
    <citation type="submission" date="2017-07" db="EMBL/GenBank/DDBJ databases">
        <title>A draft genome sequence of Gluconacetobacter entanii LTH 4560.</title>
        <authorList>
            <person name="Skraban J."/>
            <person name="Cleenwerck I."/>
            <person name="Vandamme P."/>
            <person name="Trcek J."/>
        </authorList>
    </citation>
    <scope>NUCLEOTIDE SEQUENCE [LARGE SCALE GENOMIC DNA]</scope>
    <source>
        <strain evidence="1 2">LTH 4560</strain>
    </source>
</reference>
<evidence type="ECO:0000313" key="2">
    <source>
        <dbReference type="Proteomes" id="UP000248301"/>
    </source>
</evidence>
<dbReference type="EMBL" id="NKUF01000034">
    <property type="protein sequence ID" value="PYD62443.1"/>
    <property type="molecule type" value="Genomic_DNA"/>
</dbReference>
<comment type="caution">
    <text evidence="1">The sequence shown here is derived from an EMBL/GenBank/DDBJ whole genome shotgun (WGS) entry which is preliminary data.</text>
</comment>
<name>A0A318Q0M8_9PROT</name>
<protein>
    <submittedName>
        <fullName evidence="1">Uncharacterized protein</fullName>
    </submittedName>
</protein>
<gene>
    <name evidence="1" type="ORF">CFR72_12505</name>
</gene>
<evidence type="ECO:0000313" key="1">
    <source>
        <dbReference type="EMBL" id="PYD62443.1"/>
    </source>
</evidence>
<sequence>MFQEGFSFVRTAAEKQKEVFGEAFFKKLQKDAAFLKKGSTQKLLFFTYIAIRQGSGPATVGFHPFPARMPARWKTSSPAPV</sequence>
<organism evidence="1 2">
    <name type="scientific">Gluconacetobacter entanii</name>
    <dbReference type="NCBI Taxonomy" id="108528"/>
    <lineage>
        <taxon>Bacteria</taxon>
        <taxon>Pseudomonadati</taxon>
        <taxon>Pseudomonadota</taxon>
        <taxon>Alphaproteobacteria</taxon>
        <taxon>Acetobacterales</taxon>
        <taxon>Acetobacteraceae</taxon>
        <taxon>Gluconacetobacter</taxon>
    </lineage>
</organism>
<dbReference type="AlphaFoldDB" id="A0A318Q0M8"/>
<accession>A0A318Q0M8</accession>